<keyword evidence="3 7" id="KW-0812">Transmembrane</keyword>
<name>A0AA88Y2L4_PINIB</name>
<accession>A0AA88Y2L4</accession>
<sequence>MAAEAIWQTTVQWLAGNSVCKLVRFIQGFGFLLSTYVTVVISLDRCCVILDPMSRNKAPQRVRVMVAVSWFLSALFSIPQALVFSVQRGPFEVDFYQCISTVGGIYNKMYNIFCLLMQFMLPLSIMIIAYGLILCTISRKSKEFRDTESTSNSSEVARGQVKNTLLHKAKKKALRMSVFIVLAFIVCWFPYYVIFTGKSFGYWNIIDPNLMKGLSMMGLTNSIINPIIYGAFQLCKVNKTRSWKKGELRNTYDKVPSMRRPTSNRHHKCLSTKDTKNTYLIWRRNTLVVCRCDQFEIPKARSASLQCVVVMCQSDQET</sequence>
<keyword evidence="6" id="KW-0675">Receptor</keyword>
<dbReference type="Gene3D" id="1.20.1070.10">
    <property type="entry name" value="Rhodopsin 7-helix transmembrane proteins"/>
    <property type="match status" value="1"/>
</dbReference>
<dbReference type="GO" id="GO:0005886">
    <property type="term" value="C:plasma membrane"/>
    <property type="evidence" value="ECO:0007669"/>
    <property type="project" value="UniProtKB-SubCell"/>
</dbReference>
<dbReference type="PRINTS" id="PR00237">
    <property type="entry name" value="GPCRRHODOPSN"/>
</dbReference>
<organism evidence="9 10">
    <name type="scientific">Pinctada imbricata</name>
    <name type="common">Atlantic pearl-oyster</name>
    <name type="synonym">Pinctada martensii</name>
    <dbReference type="NCBI Taxonomy" id="66713"/>
    <lineage>
        <taxon>Eukaryota</taxon>
        <taxon>Metazoa</taxon>
        <taxon>Spiralia</taxon>
        <taxon>Lophotrochozoa</taxon>
        <taxon>Mollusca</taxon>
        <taxon>Bivalvia</taxon>
        <taxon>Autobranchia</taxon>
        <taxon>Pteriomorphia</taxon>
        <taxon>Pterioida</taxon>
        <taxon>Pterioidea</taxon>
        <taxon>Pteriidae</taxon>
        <taxon>Pinctada</taxon>
    </lineage>
</organism>
<protein>
    <recommendedName>
        <fullName evidence="8">G-protein coupled receptors family 1 profile domain-containing protein</fullName>
    </recommendedName>
</protein>
<dbReference type="GO" id="GO:0032870">
    <property type="term" value="P:cellular response to hormone stimulus"/>
    <property type="evidence" value="ECO:0007669"/>
    <property type="project" value="TreeGrafter"/>
</dbReference>
<gene>
    <name evidence="9" type="ORF">FSP39_004347</name>
</gene>
<evidence type="ECO:0000256" key="5">
    <source>
        <dbReference type="ARBA" id="ARBA00023136"/>
    </source>
</evidence>
<dbReference type="Pfam" id="PF00001">
    <property type="entry name" value="7tm_1"/>
    <property type="match status" value="1"/>
</dbReference>
<keyword evidence="4 7" id="KW-1133">Transmembrane helix</keyword>
<evidence type="ECO:0000256" key="2">
    <source>
        <dbReference type="ARBA" id="ARBA00022475"/>
    </source>
</evidence>
<comment type="caution">
    <text evidence="9">The sequence shown here is derived from an EMBL/GenBank/DDBJ whole genome shotgun (WGS) entry which is preliminary data.</text>
</comment>
<feature type="transmembrane region" description="Helical" evidence="7">
    <location>
        <begin position="64"/>
        <end position="86"/>
    </location>
</feature>
<feature type="transmembrane region" description="Helical" evidence="7">
    <location>
        <begin position="173"/>
        <end position="194"/>
    </location>
</feature>
<comment type="subcellular location">
    <subcellularLocation>
        <location evidence="1">Cell membrane</location>
        <topology evidence="1">Multi-pass membrane protein</topology>
    </subcellularLocation>
</comment>
<feature type="domain" description="G-protein coupled receptors family 1 profile" evidence="8">
    <location>
        <begin position="1"/>
        <end position="229"/>
    </location>
</feature>
<proteinExistence type="predicted"/>
<evidence type="ECO:0000256" key="7">
    <source>
        <dbReference type="SAM" id="Phobius"/>
    </source>
</evidence>
<evidence type="ECO:0000313" key="9">
    <source>
        <dbReference type="EMBL" id="KAK3096878.1"/>
    </source>
</evidence>
<dbReference type="EMBL" id="VSWD01000007">
    <property type="protein sequence ID" value="KAK3096878.1"/>
    <property type="molecule type" value="Genomic_DNA"/>
</dbReference>
<dbReference type="PROSITE" id="PS50262">
    <property type="entry name" value="G_PROTEIN_RECEP_F1_2"/>
    <property type="match status" value="1"/>
</dbReference>
<dbReference type="PANTHER" id="PTHR24241:SF59">
    <property type="entry name" value="ADIPOKINETIC HORMONE RECEPTOR, ISOFORM C"/>
    <property type="match status" value="1"/>
</dbReference>
<dbReference type="GO" id="GO:0004930">
    <property type="term" value="F:G protein-coupled receptor activity"/>
    <property type="evidence" value="ECO:0007669"/>
    <property type="project" value="InterPro"/>
</dbReference>
<evidence type="ECO:0000256" key="6">
    <source>
        <dbReference type="ARBA" id="ARBA00023170"/>
    </source>
</evidence>
<dbReference type="GO" id="GO:0042277">
    <property type="term" value="F:peptide binding"/>
    <property type="evidence" value="ECO:0007669"/>
    <property type="project" value="TreeGrafter"/>
</dbReference>
<feature type="transmembrane region" description="Helical" evidence="7">
    <location>
        <begin position="110"/>
        <end position="135"/>
    </location>
</feature>
<feature type="transmembrane region" description="Helical" evidence="7">
    <location>
        <begin position="214"/>
        <end position="235"/>
    </location>
</feature>
<dbReference type="Proteomes" id="UP001186944">
    <property type="component" value="Unassembled WGS sequence"/>
</dbReference>
<evidence type="ECO:0000259" key="8">
    <source>
        <dbReference type="PROSITE" id="PS50262"/>
    </source>
</evidence>
<evidence type="ECO:0000256" key="4">
    <source>
        <dbReference type="ARBA" id="ARBA00022989"/>
    </source>
</evidence>
<dbReference type="InterPro" id="IPR017452">
    <property type="entry name" value="GPCR_Rhodpsn_7TM"/>
</dbReference>
<evidence type="ECO:0000256" key="3">
    <source>
        <dbReference type="ARBA" id="ARBA00022692"/>
    </source>
</evidence>
<dbReference type="SUPFAM" id="SSF81321">
    <property type="entry name" value="Family A G protein-coupled receptor-like"/>
    <property type="match status" value="1"/>
</dbReference>
<dbReference type="AlphaFoldDB" id="A0AA88Y2L4"/>
<dbReference type="InterPro" id="IPR000276">
    <property type="entry name" value="GPCR_Rhodpsn"/>
</dbReference>
<evidence type="ECO:0000256" key="1">
    <source>
        <dbReference type="ARBA" id="ARBA00004651"/>
    </source>
</evidence>
<feature type="transmembrane region" description="Helical" evidence="7">
    <location>
        <begin position="22"/>
        <end position="43"/>
    </location>
</feature>
<keyword evidence="5 7" id="KW-0472">Membrane</keyword>
<reference evidence="9" key="1">
    <citation type="submission" date="2019-08" db="EMBL/GenBank/DDBJ databases">
        <title>The improved chromosome-level genome for the pearl oyster Pinctada fucata martensii using PacBio sequencing and Hi-C.</title>
        <authorList>
            <person name="Zheng Z."/>
        </authorList>
    </citation>
    <scope>NUCLEOTIDE SEQUENCE</scope>
    <source>
        <strain evidence="9">ZZ-2019</strain>
        <tissue evidence="9">Adductor muscle</tissue>
    </source>
</reference>
<dbReference type="PANTHER" id="PTHR24241">
    <property type="entry name" value="NEUROPEPTIDE RECEPTOR-RELATED G-PROTEIN COUPLED RECEPTOR"/>
    <property type="match status" value="1"/>
</dbReference>
<evidence type="ECO:0000313" key="10">
    <source>
        <dbReference type="Proteomes" id="UP001186944"/>
    </source>
</evidence>
<keyword evidence="10" id="KW-1185">Reference proteome</keyword>
<keyword evidence="2" id="KW-1003">Cell membrane</keyword>